<accession>A0AAV5MUC4</accession>
<keyword evidence="2" id="KW-1185">Reference proteome</keyword>
<gene>
    <name evidence="1" type="ORF">SLEP1_g59677</name>
</gene>
<proteinExistence type="predicted"/>
<dbReference type="Proteomes" id="UP001054252">
    <property type="component" value="Unassembled WGS sequence"/>
</dbReference>
<evidence type="ECO:0000313" key="2">
    <source>
        <dbReference type="Proteomes" id="UP001054252"/>
    </source>
</evidence>
<name>A0AAV5MUC4_9ROSI</name>
<organism evidence="1 2">
    <name type="scientific">Rubroshorea leprosula</name>
    <dbReference type="NCBI Taxonomy" id="152421"/>
    <lineage>
        <taxon>Eukaryota</taxon>
        <taxon>Viridiplantae</taxon>
        <taxon>Streptophyta</taxon>
        <taxon>Embryophyta</taxon>
        <taxon>Tracheophyta</taxon>
        <taxon>Spermatophyta</taxon>
        <taxon>Magnoliopsida</taxon>
        <taxon>eudicotyledons</taxon>
        <taxon>Gunneridae</taxon>
        <taxon>Pentapetalae</taxon>
        <taxon>rosids</taxon>
        <taxon>malvids</taxon>
        <taxon>Malvales</taxon>
        <taxon>Dipterocarpaceae</taxon>
        <taxon>Rubroshorea</taxon>
    </lineage>
</organism>
<dbReference type="EMBL" id="BPVZ01001104">
    <property type="protein sequence ID" value="GKV53135.1"/>
    <property type="molecule type" value="Genomic_DNA"/>
</dbReference>
<dbReference type="AlphaFoldDB" id="A0AAV5MUC4"/>
<evidence type="ECO:0000313" key="1">
    <source>
        <dbReference type="EMBL" id="GKV53135.1"/>
    </source>
</evidence>
<sequence length="35" mass="4164">MVDPQWRKGERISVRTWRSSNVFAPNLKIGRMFLS</sequence>
<protein>
    <submittedName>
        <fullName evidence="1">Uncharacterized protein</fullName>
    </submittedName>
</protein>
<reference evidence="1 2" key="1">
    <citation type="journal article" date="2021" name="Commun. Biol.">
        <title>The genome of Shorea leprosula (Dipterocarpaceae) highlights the ecological relevance of drought in aseasonal tropical rainforests.</title>
        <authorList>
            <person name="Ng K.K.S."/>
            <person name="Kobayashi M.J."/>
            <person name="Fawcett J.A."/>
            <person name="Hatakeyama M."/>
            <person name="Paape T."/>
            <person name="Ng C.H."/>
            <person name="Ang C.C."/>
            <person name="Tnah L.H."/>
            <person name="Lee C.T."/>
            <person name="Nishiyama T."/>
            <person name="Sese J."/>
            <person name="O'Brien M.J."/>
            <person name="Copetti D."/>
            <person name="Mohd Noor M.I."/>
            <person name="Ong R.C."/>
            <person name="Putra M."/>
            <person name="Sireger I.Z."/>
            <person name="Indrioko S."/>
            <person name="Kosugi Y."/>
            <person name="Izuno A."/>
            <person name="Isagi Y."/>
            <person name="Lee S.L."/>
            <person name="Shimizu K.K."/>
        </authorList>
    </citation>
    <scope>NUCLEOTIDE SEQUENCE [LARGE SCALE GENOMIC DNA]</scope>
    <source>
        <strain evidence="1">214</strain>
    </source>
</reference>
<comment type="caution">
    <text evidence="1">The sequence shown here is derived from an EMBL/GenBank/DDBJ whole genome shotgun (WGS) entry which is preliminary data.</text>
</comment>